<organism evidence="3 4">
    <name type="scientific">Elsinoe ampelina</name>
    <dbReference type="NCBI Taxonomy" id="302913"/>
    <lineage>
        <taxon>Eukaryota</taxon>
        <taxon>Fungi</taxon>
        <taxon>Dikarya</taxon>
        <taxon>Ascomycota</taxon>
        <taxon>Pezizomycotina</taxon>
        <taxon>Dothideomycetes</taxon>
        <taxon>Dothideomycetidae</taxon>
        <taxon>Myriangiales</taxon>
        <taxon>Elsinoaceae</taxon>
        <taxon>Elsinoe</taxon>
    </lineage>
</organism>
<evidence type="ECO:0000259" key="2">
    <source>
        <dbReference type="Pfam" id="PF24840"/>
    </source>
</evidence>
<keyword evidence="1" id="KW-1133">Transmembrane helix</keyword>
<dbReference type="EMBL" id="ML992504">
    <property type="protein sequence ID" value="KAF2225077.1"/>
    <property type="molecule type" value="Genomic_DNA"/>
</dbReference>
<proteinExistence type="predicted"/>
<sequence>MDDPVKEIPPIISLLTTTTPSIQLATINKYFLPSAQFTHPFCRTPPSPTSRWHLSRIYRWYKIMSPRISIRVESVGATETATLYVGIRQIFGIWAVPFHEADVRLVTSFDPSLACARGEGKWYIASQEDLYQTDQFMRFLVPQLAWLVVVWQVLATWGCVVLSYLFEPVTWWEEERQREFGRGALGDGDEGRGGGRKRR</sequence>
<accession>A0A6A6GHH8</accession>
<dbReference type="OrthoDB" id="2344312at2759"/>
<feature type="domain" description="SigF-like NTF2-like" evidence="2">
    <location>
        <begin position="1"/>
        <end position="168"/>
    </location>
</feature>
<gene>
    <name evidence="3" type="ORF">BDZ85DRAFT_233474</name>
</gene>
<dbReference type="PANTHER" id="PTHR35393:SF1">
    <property type="entry name" value="SNOAL-LIKE DOMAIN-CONTAINING PROTEIN"/>
    <property type="match status" value="1"/>
</dbReference>
<evidence type="ECO:0000313" key="4">
    <source>
        <dbReference type="Proteomes" id="UP000799538"/>
    </source>
</evidence>
<dbReference type="AlphaFoldDB" id="A0A6A6GHH8"/>
<keyword evidence="1" id="KW-0472">Membrane</keyword>
<feature type="transmembrane region" description="Helical" evidence="1">
    <location>
        <begin position="144"/>
        <end position="166"/>
    </location>
</feature>
<protein>
    <recommendedName>
        <fullName evidence="2">SigF-like NTF2-like domain-containing protein</fullName>
    </recommendedName>
</protein>
<dbReference type="Proteomes" id="UP000799538">
    <property type="component" value="Unassembled WGS sequence"/>
</dbReference>
<dbReference type="PANTHER" id="PTHR35393">
    <property type="entry name" value="CHROMOSOME 1, WHOLE GENOME SHOTGUN SEQUENCE"/>
    <property type="match status" value="1"/>
</dbReference>
<dbReference type="Pfam" id="PF24840">
    <property type="entry name" value="NTF2_SigF"/>
    <property type="match status" value="1"/>
</dbReference>
<evidence type="ECO:0000313" key="3">
    <source>
        <dbReference type="EMBL" id="KAF2225077.1"/>
    </source>
</evidence>
<keyword evidence="1" id="KW-0812">Transmembrane</keyword>
<keyword evidence="4" id="KW-1185">Reference proteome</keyword>
<reference evidence="4" key="1">
    <citation type="journal article" date="2020" name="Stud. Mycol.">
        <title>101 Dothideomycetes genomes: A test case for predicting lifestyles and emergence of pathogens.</title>
        <authorList>
            <person name="Haridas S."/>
            <person name="Albert R."/>
            <person name="Binder M."/>
            <person name="Bloem J."/>
            <person name="LaButti K."/>
            <person name="Salamov A."/>
            <person name="Andreopoulos B."/>
            <person name="Baker S."/>
            <person name="Barry K."/>
            <person name="Bills G."/>
            <person name="Bluhm B."/>
            <person name="Cannon C."/>
            <person name="Castanera R."/>
            <person name="Culley D."/>
            <person name="Daum C."/>
            <person name="Ezra D."/>
            <person name="Gonzalez J."/>
            <person name="Henrissat B."/>
            <person name="Kuo A."/>
            <person name="Liang C."/>
            <person name="Lipzen A."/>
            <person name="Lutzoni F."/>
            <person name="Magnuson J."/>
            <person name="Mondo S."/>
            <person name="Nolan M."/>
            <person name="Ohm R."/>
            <person name="Pangilinan J."/>
            <person name="Park H.-J."/>
            <person name="Ramirez L."/>
            <person name="Alfaro M."/>
            <person name="Sun H."/>
            <person name="Tritt A."/>
            <person name="Yoshinaga Y."/>
            <person name="Zwiers L.-H."/>
            <person name="Turgeon B."/>
            <person name="Goodwin S."/>
            <person name="Spatafora J."/>
            <person name="Crous P."/>
            <person name="Grigoriev I."/>
        </authorList>
    </citation>
    <scope>NUCLEOTIDE SEQUENCE [LARGE SCALE GENOMIC DNA]</scope>
    <source>
        <strain evidence="4">CECT 20119</strain>
    </source>
</reference>
<evidence type="ECO:0000256" key="1">
    <source>
        <dbReference type="SAM" id="Phobius"/>
    </source>
</evidence>
<name>A0A6A6GHH8_9PEZI</name>
<dbReference type="InterPro" id="IPR057514">
    <property type="entry name" value="NTF2_SigF"/>
</dbReference>